<feature type="transmembrane region" description="Helical" evidence="1">
    <location>
        <begin position="124"/>
        <end position="144"/>
    </location>
</feature>
<feature type="transmembrane region" description="Helical" evidence="1">
    <location>
        <begin position="151"/>
        <end position="168"/>
    </location>
</feature>
<dbReference type="Gene3D" id="1.20.144.10">
    <property type="entry name" value="Phosphatidic acid phosphatase type 2/haloperoxidase"/>
    <property type="match status" value="1"/>
</dbReference>
<name>A0ABW5W8F7_9PSEU</name>
<dbReference type="InterPro" id="IPR000326">
    <property type="entry name" value="PAP2/HPO"/>
</dbReference>
<accession>A0ABW5W8F7</accession>
<feature type="transmembrane region" description="Helical" evidence="1">
    <location>
        <begin position="86"/>
        <end position="104"/>
    </location>
</feature>
<dbReference type="SUPFAM" id="SSF48317">
    <property type="entry name" value="Acid phosphatase/Vanadium-dependent haloperoxidase"/>
    <property type="match status" value="1"/>
</dbReference>
<gene>
    <name evidence="3" type="ORF">ACFS2C_11940</name>
</gene>
<keyword evidence="1" id="KW-0472">Membrane</keyword>
<evidence type="ECO:0000259" key="2">
    <source>
        <dbReference type="SMART" id="SM00014"/>
    </source>
</evidence>
<dbReference type="Proteomes" id="UP001597478">
    <property type="component" value="Unassembled WGS sequence"/>
</dbReference>
<proteinExistence type="predicted"/>
<reference evidence="4" key="1">
    <citation type="journal article" date="2019" name="Int. J. Syst. Evol. Microbiol.">
        <title>The Global Catalogue of Microorganisms (GCM) 10K type strain sequencing project: providing services to taxonomists for standard genome sequencing and annotation.</title>
        <authorList>
            <consortium name="The Broad Institute Genomics Platform"/>
            <consortium name="The Broad Institute Genome Sequencing Center for Infectious Disease"/>
            <person name="Wu L."/>
            <person name="Ma J."/>
        </authorList>
    </citation>
    <scope>NUCLEOTIDE SEQUENCE [LARGE SCALE GENOMIC DNA]</scope>
    <source>
        <strain evidence="4">IBRC-M 10906</strain>
    </source>
</reference>
<organism evidence="3 4">
    <name type="scientific">Prauserella oleivorans</name>
    <dbReference type="NCBI Taxonomy" id="1478153"/>
    <lineage>
        <taxon>Bacteria</taxon>
        <taxon>Bacillati</taxon>
        <taxon>Actinomycetota</taxon>
        <taxon>Actinomycetes</taxon>
        <taxon>Pseudonocardiales</taxon>
        <taxon>Pseudonocardiaceae</taxon>
        <taxon>Prauserella</taxon>
    </lineage>
</organism>
<feature type="domain" description="Phosphatidic acid phosphatase type 2/haloperoxidase" evidence="2">
    <location>
        <begin position="85"/>
        <end position="192"/>
    </location>
</feature>
<keyword evidence="1" id="KW-1133">Transmembrane helix</keyword>
<evidence type="ECO:0000313" key="4">
    <source>
        <dbReference type="Proteomes" id="UP001597478"/>
    </source>
</evidence>
<keyword evidence="1" id="KW-0812">Transmembrane</keyword>
<evidence type="ECO:0000313" key="3">
    <source>
        <dbReference type="EMBL" id="MFD2800102.1"/>
    </source>
</evidence>
<dbReference type="EMBL" id="JBHUOF010000013">
    <property type="protein sequence ID" value="MFD2800102.1"/>
    <property type="molecule type" value="Genomic_DNA"/>
</dbReference>
<dbReference type="RefSeq" id="WP_377385049.1">
    <property type="nucleotide sequence ID" value="NZ_JBHSAN010000004.1"/>
</dbReference>
<dbReference type="Pfam" id="PF01569">
    <property type="entry name" value="PAP2"/>
    <property type="match status" value="1"/>
</dbReference>
<dbReference type="InterPro" id="IPR036938">
    <property type="entry name" value="PAP2/HPO_sf"/>
</dbReference>
<sequence length="209" mass="21737">MRPGVIVGVLSLVAFAALGVVVRDDPSGLDTWLGTALHGDWRGPAGGVAEVVSAILGPVIPVLFALGLVVAAVAAWRRGDRQRATLMLRVLVLLGLCRATSWLAKPLFERERPRVYPDFAYPSGHVVSVASAGFAAVVLCAWLAPHLVRTMTWIVAAATVVCAASRVVLDVHWLTDTVGAVLAVTGVGLLAGAALRLLPAQRPGVASST</sequence>
<evidence type="ECO:0000256" key="1">
    <source>
        <dbReference type="SAM" id="Phobius"/>
    </source>
</evidence>
<feature type="transmembrane region" description="Helical" evidence="1">
    <location>
        <begin position="51"/>
        <end position="74"/>
    </location>
</feature>
<feature type="transmembrane region" description="Helical" evidence="1">
    <location>
        <begin position="180"/>
        <end position="198"/>
    </location>
</feature>
<keyword evidence="4" id="KW-1185">Reference proteome</keyword>
<comment type="caution">
    <text evidence="3">The sequence shown here is derived from an EMBL/GenBank/DDBJ whole genome shotgun (WGS) entry which is preliminary data.</text>
</comment>
<dbReference type="SMART" id="SM00014">
    <property type="entry name" value="acidPPc"/>
    <property type="match status" value="1"/>
</dbReference>
<protein>
    <submittedName>
        <fullName evidence="3">Phosphatase PAP2 family protein</fullName>
    </submittedName>
</protein>